<feature type="compositionally biased region" description="Polar residues" evidence="1">
    <location>
        <begin position="184"/>
        <end position="200"/>
    </location>
</feature>
<protein>
    <submittedName>
        <fullName evidence="2">Uncharacterized protein</fullName>
    </submittedName>
</protein>
<feature type="region of interest" description="Disordered" evidence="1">
    <location>
        <begin position="173"/>
        <end position="206"/>
    </location>
</feature>
<dbReference type="Proteomes" id="UP001472677">
    <property type="component" value="Unassembled WGS sequence"/>
</dbReference>
<evidence type="ECO:0000313" key="2">
    <source>
        <dbReference type="EMBL" id="KAK8495817.1"/>
    </source>
</evidence>
<keyword evidence="3" id="KW-1185">Reference proteome</keyword>
<evidence type="ECO:0000256" key="1">
    <source>
        <dbReference type="SAM" id="MobiDB-lite"/>
    </source>
</evidence>
<accession>A0ABR2AQG4</accession>
<organism evidence="2 3">
    <name type="scientific">Hibiscus sabdariffa</name>
    <name type="common">roselle</name>
    <dbReference type="NCBI Taxonomy" id="183260"/>
    <lineage>
        <taxon>Eukaryota</taxon>
        <taxon>Viridiplantae</taxon>
        <taxon>Streptophyta</taxon>
        <taxon>Embryophyta</taxon>
        <taxon>Tracheophyta</taxon>
        <taxon>Spermatophyta</taxon>
        <taxon>Magnoliopsida</taxon>
        <taxon>eudicotyledons</taxon>
        <taxon>Gunneridae</taxon>
        <taxon>Pentapetalae</taxon>
        <taxon>rosids</taxon>
        <taxon>malvids</taxon>
        <taxon>Malvales</taxon>
        <taxon>Malvaceae</taxon>
        <taxon>Malvoideae</taxon>
        <taxon>Hibiscus</taxon>
    </lineage>
</organism>
<sequence length="299" mass="32843">MGEIRGSEFSGRKVEITRGKFGSEWTVFVDNLSRRVRIRNQDTKIQPLPLLDLRMRKLRKLLGLTLVGVLKELYDLEFIQKALSSDGINASVASWGNSPLSCIITFKSTQDRDEAWSKKEERLSFWFEHVEPLINALGNAWGSFVAIDKYTKSGCDFATARMVIRAESPFDIPSSIKPSGKTGNGSEQADLNSCTQSPPQNRDAPVELGTLTVDGLEWEMGGPQNNGSNPKNPCQPFLVSSFPKFGAPEDVHDVAINRELSVGHADLADERLICDIRVATQNEEVGAAQGGDPYGGWAG</sequence>
<proteinExistence type="predicted"/>
<reference evidence="2 3" key="1">
    <citation type="journal article" date="2024" name="G3 (Bethesda)">
        <title>Genome assembly of Hibiscus sabdariffa L. provides insights into metabolisms of medicinal natural products.</title>
        <authorList>
            <person name="Kim T."/>
        </authorList>
    </citation>
    <scope>NUCLEOTIDE SEQUENCE [LARGE SCALE GENOMIC DNA]</scope>
    <source>
        <strain evidence="2">TK-2024</strain>
        <tissue evidence="2">Old leaves</tissue>
    </source>
</reference>
<name>A0ABR2AQG4_9ROSI</name>
<dbReference type="EMBL" id="JBBPBM010000402">
    <property type="protein sequence ID" value="KAK8495817.1"/>
    <property type="molecule type" value="Genomic_DNA"/>
</dbReference>
<comment type="caution">
    <text evidence="2">The sequence shown here is derived from an EMBL/GenBank/DDBJ whole genome shotgun (WGS) entry which is preliminary data.</text>
</comment>
<gene>
    <name evidence="2" type="ORF">V6N12_000683</name>
</gene>
<evidence type="ECO:0000313" key="3">
    <source>
        <dbReference type="Proteomes" id="UP001472677"/>
    </source>
</evidence>